<dbReference type="GO" id="GO:0005576">
    <property type="term" value="C:extracellular region"/>
    <property type="evidence" value="ECO:0007669"/>
    <property type="project" value="UniProtKB-SubCell"/>
</dbReference>
<dbReference type="Gene3D" id="2.10.25.10">
    <property type="entry name" value="Laminin"/>
    <property type="match status" value="1"/>
</dbReference>
<protein>
    <submittedName>
        <fullName evidence="10">EGF-like domain-containing protein</fullName>
    </submittedName>
</protein>
<evidence type="ECO:0000256" key="1">
    <source>
        <dbReference type="ARBA" id="ARBA00004613"/>
    </source>
</evidence>
<evidence type="ECO:0000256" key="2">
    <source>
        <dbReference type="ARBA" id="ARBA00022525"/>
    </source>
</evidence>
<evidence type="ECO:0000256" key="5">
    <source>
        <dbReference type="ARBA" id="ARBA00023157"/>
    </source>
</evidence>
<reference evidence="10" key="1">
    <citation type="submission" date="2016-11" db="UniProtKB">
        <authorList>
            <consortium name="WormBaseParasite"/>
        </authorList>
    </citation>
    <scope>IDENTIFICATION</scope>
</reference>
<dbReference type="CDD" id="cd00054">
    <property type="entry name" value="EGF_CA"/>
    <property type="match status" value="1"/>
</dbReference>
<evidence type="ECO:0000256" key="6">
    <source>
        <dbReference type="ARBA" id="ARBA00023180"/>
    </source>
</evidence>
<keyword evidence="2" id="KW-0964">Secreted</keyword>
<dbReference type="PROSITE" id="PS00022">
    <property type="entry name" value="EGF_1"/>
    <property type="match status" value="1"/>
</dbReference>
<evidence type="ECO:0000259" key="8">
    <source>
        <dbReference type="PROSITE" id="PS50026"/>
    </source>
</evidence>
<evidence type="ECO:0000313" key="9">
    <source>
        <dbReference type="Proteomes" id="UP000095287"/>
    </source>
</evidence>
<feature type="domain" description="EGF-like" evidence="8">
    <location>
        <begin position="14"/>
        <end position="51"/>
    </location>
</feature>
<dbReference type="WBParaSite" id="L893_g33505.t1">
    <property type="protein sequence ID" value="L893_g33505.t1"/>
    <property type="gene ID" value="L893_g33505"/>
</dbReference>
<dbReference type="FunFam" id="2.10.25.10:FF:000045">
    <property type="entry name" value="Slit guidance ligand 2"/>
    <property type="match status" value="1"/>
</dbReference>
<dbReference type="SMART" id="SM00181">
    <property type="entry name" value="EGF"/>
    <property type="match status" value="1"/>
</dbReference>
<keyword evidence="9" id="KW-1185">Reference proteome</keyword>
<keyword evidence="6" id="KW-0325">Glycoprotein</keyword>
<keyword evidence="3 7" id="KW-0245">EGF-like domain</keyword>
<dbReference type="PROSITE" id="PS50026">
    <property type="entry name" value="EGF_3"/>
    <property type="match status" value="1"/>
</dbReference>
<dbReference type="SUPFAM" id="SSF57196">
    <property type="entry name" value="EGF/Laminin"/>
    <property type="match status" value="1"/>
</dbReference>
<dbReference type="GO" id="GO:0007399">
    <property type="term" value="P:nervous system development"/>
    <property type="evidence" value="ECO:0007669"/>
    <property type="project" value="UniProtKB-ARBA"/>
</dbReference>
<comment type="subcellular location">
    <subcellularLocation>
        <location evidence="1">Secreted</location>
    </subcellularLocation>
</comment>
<keyword evidence="4" id="KW-0677">Repeat</keyword>
<organism evidence="9 10">
    <name type="scientific">Steinernema glaseri</name>
    <dbReference type="NCBI Taxonomy" id="37863"/>
    <lineage>
        <taxon>Eukaryota</taxon>
        <taxon>Metazoa</taxon>
        <taxon>Ecdysozoa</taxon>
        <taxon>Nematoda</taxon>
        <taxon>Chromadorea</taxon>
        <taxon>Rhabditida</taxon>
        <taxon>Tylenchina</taxon>
        <taxon>Panagrolaimomorpha</taxon>
        <taxon>Strongyloidoidea</taxon>
        <taxon>Steinernematidae</taxon>
        <taxon>Steinernema</taxon>
    </lineage>
</organism>
<evidence type="ECO:0000256" key="7">
    <source>
        <dbReference type="PROSITE-ProRule" id="PRU00076"/>
    </source>
</evidence>
<evidence type="ECO:0000256" key="4">
    <source>
        <dbReference type="ARBA" id="ARBA00022737"/>
    </source>
</evidence>
<keyword evidence="5 7" id="KW-1015">Disulfide bond</keyword>
<dbReference type="PROSITE" id="PS01186">
    <property type="entry name" value="EGF_2"/>
    <property type="match status" value="1"/>
</dbReference>
<evidence type="ECO:0000313" key="10">
    <source>
        <dbReference type="WBParaSite" id="L893_g33505.t1"/>
    </source>
</evidence>
<dbReference type="Proteomes" id="UP000095287">
    <property type="component" value="Unplaced"/>
</dbReference>
<comment type="caution">
    <text evidence="7">Lacks conserved residue(s) required for the propagation of feature annotation.</text>
</comment>
<name>A0A1I8A708_9BILA</name>
<sequence length="68" mass="7440">MEQGQELNSSGISELLPCADDRCHNGGSCYIDEQLIFGCICPPGYSGKFCDVEELRNQDSIGPEKTQL</sequence>
<proteinExistence type="predicted"/>
<dbReference type="Pfam" id="PF00008">
    <property type="entry name" value="EGF"/>
    <property type="match status" value="1"/>
</dbReference>
<dbReference type="AlphaFoldDB" id="A0A1I8A708"/>
<evidence type="ECO:0000256" key="3">
    <source>
        <dbReference type="ARBA" id="ARBA00022536"/>
    </source>
</evidence>
<accession>A0A1I8A708</accession>
<feature type="disulfide bond" evidence="7">
    <location>
        <begin position="41"/>
        <end position="50"/>
    </location>
</feature>
<dbReference type="InterPro" id="IPR000742">
    <property type="entry name" value="EGF"/>
</dbReference>